<dbReference type="AlphaFoldDB" id="A0AAV4HCM1"/>
<keyword evidence="2" id="KW-1185">Reference proteome</keyword>
<evidence type="ECO:0000313" key="2">
    <source>
        <dbReference type="Proteomes" id="UP000762676"/>
    </source>
</evidence>
<name>A0AAV4HCM1_9GAST</name>
<dbReference type="EMBL" id="BMAT01012571">
    <property type="protein sequence ID" value="GFR94788.1"/>
    <property type="molecule type" value="Genomic_DNA"/>
</dbReference>
<dbReference type="InterPro" id="IPR036691">
    <property type="entry name" value="Endo/exonu/phosph_ase_sf"/>
</dbReference>
<dbReference type="SUPFAM" id="SSF56219">
    <property type="entry name" value="DNase I-like"/>
    <property type="match status" value="1"/>
</dbReference>
<proteinExistence type="predicted"/>
<reference evidence="1 2" key="1">
    <citation type="journal article" date="2021" name="Elife">
        <title>Chloroplast acquisition without the gene transfer in kleptoplastic sea slugs, Plakobranchus ocellatus.</title>
        <authorList>
            <person name="Maeda T."/>
            <person name="Takahashi S."/>
            <person name="Yoshida T."/>
            <person name="Shimamura S."/>
            <person name="Takaki Y."/>
            <person name="Nagai Y."/>
            <person name="Toyoda A."/>
            <person name="Suzuki Y."/>
            <person name="Arimoto A."/>
            <person name="Ishii H."/>
            <person name="Satoh N."/>
            <person name="Nishiyama T."/>
            <person name="Hasebe M."/>
            <person name="Maruyama T."/>
            <person name="Minagawa J."/>
            <person name="Obokata J."/>
            <person name="Shigenobu S."/>
        </authorList>
    </citation>
    <scope>NUCLEOTIDE SEQUENCE [LARGE SCALE GENOMIC DNA]</scope>
</reference>
<comment type="caution">
    <text evidence="1">The sequence shown here is derived from an EMBL/GenBank/DDBJ whole genome shotgun (WGS) entry which is preliminary data.</text>
</comment>
<gene>
    <name evidence="1" type="ORF">ElyMa_006258100</name>
</gene>
<organism evidence="1 2">
    <name type="scientific">Elysia marginata</name>
    <dbReference type="NCBI Taxonomy" id="1093978"/>
    <lineage>
        <taxon>Eukaryota</taxon>
        <taxon>Metazoa</taxon>
        <taxon>Spiralia</taxon>
        <taxon>Lophotrochozoa</taxon>
        <taxon>Mollusca</taxon>
        <taxon>Gastropoda</taxon>
        <taxon>Heterobranchia</taxon>
        <taxon>Euthyneura</taxon>
        <taxon>Panpulmonata</taxon>
        <taxon>Sacoglossa</taxon>
        <taxon>Placobranchoidea</taxon>
        <taxon>Plakobranchidae</taxon>
        <taxon>Elysia</taxon>
    </lineage>
</organism>
<sequence>MIRSLYKRTLQLQIMTRKKLNNLTMTYLKSSRETKHGRTNFWSSATSTLMSTRKKRKESPVLLDLETETTADPCYLNFVKKHHLFTTNTWFEQKESARHTWTPPSDRYLNQIDFVLCNQKYRNSIQNSKVRHGVDCGSDHKTVIITRKTRLKSMKRKIRTAN</sequence>
<protein>
    <submittedName>
        <fullName evidence="1">Craniofacial development protein 2-like</fullName>
    </submittedName>
</protein>
<accession>A0AAV4HCM1</accession>
<dbReference type="Proteomes" id="UP000762676">
    <property type="component" value="Unassembled WGS sequence"/>
</dbReference>
<evidence type="ECO:0000313" key="1">
    <source>
        <dbReference type="EMBL" id="GFR94788.1"/>
    </source>
</evidence>
<dbReference type="Gene3D" id="3.60.10.10">
    <property type="entry name" value="Endonuclease/exonuclease/phosphatase"/>
    <property type="match status" value="1"/>
</dbReference>